<feature type="region of interest" description="Disordered" evidence="5">
    <location>
        <begin position="984"/>
        <end position="1005"/>
    </location>
</feature>
<gene>
    <name evidence="8" type="ORF">AaE_003718</name>
</gene>
<protein>
    <recommendedName>
        <fullName evidence="10">Rab3-GAP regulatory subunit N-terminal domain-containing protein</fullName>
    </recommendedName>
</protein>
<dbReference type="InterPro" id="IPR026059">
    <property type="entry name" value="Rab3GAP2"/>
</dbReference>
<evidence type="ECO:0000313" key="8">
    <source>
        <dbReference type="EMBL" id="KAF0759344.1"/>
    </source>
</evidence>
<reference evidence="8 9" key="1">
    <citation type="submission" date="2019-06" db="EMBL/GenBank/DDBJ databases">
        <title>Genomics analysis of Aphanomyces spp. identifies a new class of oomycete effector associated with host adaptation.</title>
        <authorList>
            <person name="Gaulin E."/>
        </authorList>
    </citation>
    <scope>NUCLEOTIDE SEQUENCE [LARGE SCALE GENOMIC DNA]</scope>
    <source>
        <strain evidence="8 9">E</strain>
    </source>
</reference>
<evidence type="ECO:0000256" key="5">
    <source>
        <dbReference type="SAM" id="MobiDB-lite"/>
    </source>
</evidence>
<dbReference type="Gene3D" id="2.130.10.10">
    <property type="entry name" value="YVTN repeat-like/Quinoprotein amine dehydrogenase"/>
    <property type="match status" value="1"/>
</dbReference>
<comment type="subcellular location">
    <subcellularLocation>
        <location evidence="1">Cytoplasm</location>
    </subcellularLocation>
</comment>
<feature type="domain" description="Rab3GAP regulatory subunit C-terminal" evidence="7">
    <location>
        <begin position="1128"/>
        <end position="1277"/>
    </location>
</feature>
<dbReference type="PANTHER" id="PTHR12472:SF0">
    <property type="entry name" value="RAB3 GTPASE-ACTIVATING PROTEIN NON-CATALYTIC SUBUNIT"/>
    <property type="match status" value="1"/>
</dbReference>
<dbReference type="Proteomes" id="UP000469452">
    <property type="component" value="Unassembled WGS sequence"/>
</dbReference>
<dbReference type="PANTHER" id="PTHR12472">
    <property type="entry name" value="RAB3-GAP REGULATORY DOMAIN"/>
    <property type="match status" value="1"/>
</dbReference>
<keyword evidence="4" id="KW-0963">Cytoplasm</keyword>
<dbReference type="Pfam" id="PF14656">
    <property type="entry name" value="RAB3GAP2_C"/>
    <property type="match status" value="1"/>
</dbReference>
<dbReference type="InterPro" id="IPR015943">
    <property type="entry name" value="WD40/YVTN_repeat-like_dom_sf"/>
</dbReference>
<evidence type="ECO:0000256" key="4">
    <source>
        <dbReference type="ARBA" id="ARBA00022490"/>
    </source>
</evidence>
<evidence type="ECO:0000313" key="9">
    <source>
        <dbReference type="Proteomes" id="UP000469452"/>
    </source>
</evidence>
<evidence type="ECO:0000256" key="2">
    <source>
        <dbReference type="ARBA" id="ARBA00008153"/>
    </source>
</evidence>
<dbReference type="InterPro" id="IPR029257">
    <property type="entry name" value="RAB3GAP2_C"/>
</dbReference>
<organism evidence="8 9">
    <name type="scientific">Aphanomyces astaci</name>
    <name type="common">Crayfish plague agent</name>
    <dbReference type="NCBI Taxonomy" id="112090"/>
    <lineage>
        <taxon>Eukaryota</taxon>
        <taxon>Sar</taxon>
        <taxon>Stramenopiles</taxon>
        <taxon>Oomycota</taxon>
        <taxon>Saprolegniomycetes</taxon>
        <taxon>Saprolegniales</taxon>
        <taxon>Verrucalvaceae</taxon>
        <taxon>Aphanomyces</taxon>
    </lineage>
</organism>
<dbReference type="GO" id="GO:0005096">
    <property type="term" value="F:GTPase activator activity"/>
    <property type="evidence" value="ECO:0007669"/>
    <property type="project" value="UniProtKB-KW"/>
</dbReference>
<sequence length="1313" mass="144962">MRELGSYGCSVSTIFDVAPDLWACAYDEAANKQWVIGPKGVAKVLLLPALALAQFQDDETSTTKPTAGRFHTVPTADNTYDVALGYSNGDVCVYNRAGYELFALQCHRGAVARLEWNFHSAKPSCRELYVLFADMTLVVIEWELADPTSPKRYWRKYSLNGQRDIIGILPCAVTRAASLFQSQPRAGLQSFVAVGCDPVVGFYHAGHEGTSLFRIAHLASAVATRAAGAVWSLAKNWGWPQDRDNDTVDAVPSDLGIHVALGLPDSHRRRARDLNVSPNGKLALVPDTLGRILLIDTTSMLLIRLWKGYRDAQCGWMTHNDGLYMVFYSGRRGLVEVWRARHGPRVLCLPLGAHAKLKLYTCMAAEFATCVVVWEQSSGESALYQVELDSGSLTTEVQYLSKAKGEHESFVVHQLVDGLGKCLIRPALTTALLDQMKGLTTIEGVETVLDALHEPKMGPLPASFHRDALKILLEVATNARDWGKTQADFADLVFLFNLEYKTRLVRGFVDLQQEVTTTPFAAAAALFDDDNDSLLTRMTKWRSVYSFSTTQTTSSPLNCLQFIDCFAFPWSEPMSPEVELSLGLLLHKTHRNNVLTFDECIRQLYAMLKSPVLRSATDATTHAAFVSFLFAPLHGAVFAVQHVQEIHQTLLLDQDTLQYTSQFLEWYFALPEDMLLGMTATNASSCLQRWLQPWLLSCSFPHSIDEASFTLPALSPSLQAVYDRCRSTPLLLHAFVLCEHVAYGLAHHANALQDSTLGQVSAMGAGLRWRVLQQCLSQCLYFSCLLKVPGKLTVNAIEASDELMKFVAIVHLNTPKDSSTVLILQYDGDPEIPYDAHDNWIQTWTYSSKSHAVKSVLTSFRQLDHPDSIAAFRALVIRSFLSEFRMLCTAWNNDRSRMSLLGLAIQEVDRLDGGDAPLKTALIVLLWDTYVREQVASIMDFWLQASTGARSSKGLDPSIAGEFLHLAQQLLQVLSESIKSAVNTTRLAPPTDRHADDDDSVDPSARFSPDEALDLDQLLAPVVWTGTPNDVMNLYSKQWPSSPLHSALMQQLTRPGSPPTQESVDQHHQLVSVLIAFTSYPAAVVPLPSLFDLTSLCKSPSFNEAAVLPANNVRFQFTMDLLRHDISLGMSVASSLRLQLDQIKQAHAVWLYQGGQDALAEEVLDKVVVDAAVVTLLARVARSRLGLVLCRMQSRSEFAVLMSQLPADTCSWIRSSAPPLRPGNKKAIEKCMIATCDDITTLLAGGLPIDPQVGIRDAAPSLTATNALLHQCVQWMPPASPEHARCLAMIGIVQLLLSQLKKSTNLASRKQNA</sequence>
<proteinExistence type="inferred from homology"/>
<comment type="caution">
    <text evidence="8">The sequence shown here is derived from an EMBL/GenBank/DDBJ whole genome shotgun (WGS) entry which is preliminary data.</text>
</comment>
<evidence type="ECO:0000259" key="6">
    <source>
        <dbReference type="Pfam" id="PF14655"/>
    </source>
</evidence>
<dbReference type="SUPFAM" id="SSF50978">
    <property type="entry name" value="WD40 repeat-like"/>
    <property type="match status" value="1"/>
</dbReference>
<dbReference type="GO" id="GO:0005737">
    <property type="term" value="C:cytoplasm"/>
    <property type="evidence" value="ECO:0007669"/>
    <property type="project" value="UniProtKB-SubCell"/>
</dbReference>
<dbReference type="VEuPathDB" id="FungiDB:H257_13590"/>
<dbReference type="EMBL" id="VJMI01009261">
    <property type="protein sequence ID" value="KAF0759344.1"/>
    <property type="molecule type" value="Genomic_DNA"/>
</dbReference>
<dbReference type="Pfam" id="PF14655">
    <property type="entry name" value="RAB3GAP2_N"/>
    <property type="match status" value="1"/>
</dbReference>
<evidence type="ECO:0000259" key="7">
    <source>
        <dbReference type="Pfam" id="PF14656"/>
    </source>
</evidence>
<evidence type="ECO:0000256" key="1">
    <source>
        <dbReference type="ARBA" id="ARBA00004496"/>
    </source>
</evidence>
<evidence type="ECO:0008006" key="10">
    <source>
        <dbReference type="Google" id="ProtNLM"/>
    </source>
</evidence>
<keyword evidence="3" id="KW-0343">GTPase activation</keyword>
<dbReference type="InterPro" id="IPR036322">
    <property type="entry name" value="WD40_repeat_dom_sf"/>
</dbReference>
<name>A0A6A5ACD9_APHAT</name>
<accession>A0A6A5ACD9</accession>
<evidence type="ECO:0000256" key="3">
    <source>
        <dbReference type="ARBA" id="ARBA00022468"/>
    </source>
</evidence>
<feature type="domain" description="Rab3-GAP regulatory subunit N-terminal" evidence="6">
    <location>
        <begin position="189"/>
        <end position="357"/>
    </location>
</feature>
<comment type="similarity">
    <text evidence="2">Belongs to the Rab3-GAP regulatory subunit family.</text>
</comment>
<dbReference type="InterPro" id="IPR032839">
    <property type="entry name" value="RAB3GAP_N"/>
</dbReference>